<dbReference type="EMBL" id="NHMK01000016">
    <property type="protein sequence ID" value="OWL95466.1"/>
    <property type="molecule type" value="Genomic_DNA"/>
</dbReference>
<organism evidence="1 2">
    <name type="scientific">Deinococcus indicus</name>
    <dbReference type="NCBI Taxonomy" id="223556"/>
    <lineage>
        <taxon>Bacteria</taxon>
        <taxon>Thermotogati</taxon>
        <taxon>Deinococcota</taxon>
        <taxon>Deinococci</taxon>
        <taxon>Deinococcales</taxon>
        <taxon>Deinococcaceae</taxon>
        <taxon>Deinococcus</taxon>
    </lineage>
</organism>
<protein>
    <submittedName>
        <fullName evidence="1">Uncharacterized protein</fullName>
    </submittedName>
</protein>
<keyword evidence="2" id="KW-1185">Reference proteome</keyword>
<evidence type="ECO:0000313" key="2">
    <source>
        <dbReference type="Proteomes" id="UP000197208"/>
    </source>
</evidence>
<name>A0A246BKJ4_9DEIO</name>
<proteinExistence type="predicted"/>
<gene>
    <name evidence="1" type="ORF">CBQ26_11950</name>
</gene>
<sequence>MRVKGMTRAIDAGPGLRTDSVETVVRLALGEVPRADDGRWLTRTLAREVLGGLLRIWGDVGVLGALDRIMALHLEDLLALEGLSGADGALRGAVARVQDLPASHAARVWGEVQRGVAVLLAA</sequence>
<reference evidence="1 2" key="1">
    <citation type="submission" date="2017-05" db="EMBL/GenBank/DDBJ databases">
        <title>De novo genome assembly of Deniococcus indicus strain DR1.</title>
        <authorList>
            <person name="Chauhan D."/>
            <person name="Yennamalli R.M."/>
            <person name="Priyadarshini R."/>
        </authorList>
    </citation>
    <scope>NUCLEOTIDE SEQUENCE [LARGE SCALE GENOMIC DNA]</scope>
    <source>
        <strain evidence="1 2">DR1</strain>
    </source>
</reference>
<evidence type="ECO:0000313" key="1">
    <source>
        <dbReference type="EMBL" id="OWL95466.1"/>
    </source>
</evidence>
<comment type="caution">
    <text evidence="1">The sequence shown here is derived from an EMBL/GenBank/DDBJ whole genome shotgun (WGS) entry which is preliminary data.</text>
</comment>
<dbReference type="Proteomes" id="UP000197208">
    <property type="component" value="Unassembled WGS sequence"/>
</dbReference>
<dbReference type="AlphaFoldDB" id="A0A246BKJ4"/>
<accession>A0A246BKJ4</accession>